<organism evidence="7 8">
    <name type="scientific">Carya illinoinensis</name>
    <name type="common">Pecan</name>
    <dbReference type="NCBI Taxonomy" id="32201"/>
    <lineage>
        <taxon>Eukaryota</taxon>
        <taxon>Viridiplantae</taxon>
        <taxon>Streptophyta</taxon>
        <taxon>Embryophyta</taxon>
        <taxon>Tracheophyta</taxon>
        <taxon>Spermatophyta</taxon>
        <taxon>Magnoliopsida</taxon>
        <taxon>eudicotyledons</taxon>
        <taxon>Gunneridae</taxon>
        <taxon>Pentapetalae</taxon>
        <taxon>rosids</taxon>
        <taxon>fabids</taxon>
        <taxon>Fagales</taxon>
        <taxon>Juglandaceae</taxon>
        <taxon>Carya</taxon>
    </lineage>
</organism>
<evidence type="ECO:0000256" key="2">
    <source>
        <dbReference type="ARBA" id="ARBA00009074"/>
    </source>
</evidence>
<feature type="transmembrane region" description="Helical" evidence="6">
    <location>
        <begin position="196"/>
        <end position="219"/>
    </location>
</feature>
<comment type="similarity">
    <text evidence="2">Belongs to the UPF0496 family.</text>
</comment>
<reference evidence="7" key="1">
    <citation type="submission" date="2020-12" db="EMBL/GenBank/DDBJ databases">
        <title>WGS assembly of Carya illinoinensis cv. Pawnee.</title>
        <authorList>
            <person name="Platts A."/>
            <person name="Shu S."/>
            <person name="Wright S."/>
            <person name="Barry K."/>
            <person name="Edger P."/>
            <person name="Pires J.C."/>
            <person name="Schmutz J."/>
        </authorList>
    </citation>
    <scope>NUCLEOTIDE SEQUENCE</scope>
    <source>
        <tissue evidence="7">Leaf</tissue>
    </source>
</reference>
<comment type="subcellular location">
    <subcellularLocation>
        <location evidence="1">Membrane</location>
    </subcellularLocation>
</comment>
<dbReference type="PANTHER" id="PTHR31113:SF32">
    <property type="entry name" value="UPF0496 PLANT-LIKE PROTEIN"/>
    <property type="match status" value="1"/>
</dbReference>
<evidence type="ECO:0000313" key="7">
    <source>
        <dbReference type="EMBL" id="KAG6666469.1"/>
    </source>
</evidence>
<evidence type="ECO:0000256" key="3">
    <source>
        <dbReference type="ARBA" id="ARBA00022692"/>
    </source>
</evidence>
<keyword evidence="5 6" id="KW-0472">Membrane</keyword>
<protein>
    <submittedName>
        <fullName evidence="7">Uncharacterized protein</fullName>
    </submittedName>
</protein>
<gene>
    <name evidence="7" type="ORF">CIPAW_01G032600</name>
</gene>
<name>A0A8T1RIK3_CARIL</name>
<evidence type="ECO:0000256" key="4">
    <source>
        <dbReference type="ARBA" id="ARBA00022989"/>
    </source>
</evidence>
<dbReference type="GO" id="GO:0016020">
    <property type="term" value="C:membrane"/>
    <property type="evidence" value="ECO:0007669"/>
    <property type="project" value="UniProtKB-SubCell"/>
</dbReference>
<feature type="transmembrane region" description="Helical" evidence="6">
    <location>
        <begin position="225"/>
        <end position="247"/>
    </location>
</feature>
<dbReference type="Pfam" id="PF05055">
    <property type="entry name" value="DUF677"/>
    <property type="match status" value="1"/>
</dbReference>
<evidence type="ECO:0000256" key="1">
    <source>
        <dbReference type="ARBA" id="ARBA00004370"/>
    </source>
</evidence>
<keyword evidence="4 6" id="KW-1133">Transmembrane helix</keyword>
<dbReference type="AlphaFoldDB" id="A0A8T1RIK3"/>
<accession>A0A8T1RIK3</accession>
<dbReference type="PANTHER" id="PTHR31113">
    <property type="entry name" value="UPF0496 PROTEIN 3-RELATED"/>
    <property type="match status" value="1"/>
</dbReference>
<evidence type="ECO:0000313" key="8">
    <source>
        <dbReference type="Proteomes" id="UP000811609"/>
    </source>
</evidence>
<evidence type="ECO:0000256" key="5">
    <source>
        <dbReference type="ARBA" id="ARBA00023136"/>
    </source>
</evidence>
<comment type="caution">
    <text evidence="7">The sequence shown here is derived from an EMBL/GenBank/DDBJ whole genome shotgun (WGS) entry which is preliminary data.</text>
</comment>
<proteinExistence type="inferred from homology"/>
<keyword evidence="8" id="KW-1185">Reference proteome</keyword>
<keyword evidence="3 6" id="KW-0812">Transmembrane</keyword>
<sequence length="355" mass="40174">MVSNSSKTHFTADMSAYEVAHKLEVACELEVDLESEDASGVEQPQLVYSDSIKEIVKCLNEMHLEIANFNPKCKEDIWNNQAIFSFLKDYFHCSLRAVDVFTALENCMKRTRDNQLIVQFAVKHFEEEVEDGLDGLKYVKTLQELRKFKDDENPFTDEFFQLLGSVYVEHESISEKLKPWQSKLDTKLKLVETWRIVSNVIFVVAFVSVLVLTVVAAAIKAPAWATALTGALSVPMGSVGTWCNSLWGRYQSALEGKRGVIRSMGEGTVTAKKDLGNIEALARRLRIETDSMLVKAEYALGQEEAVTLVIDEIQKKLEKFINIAQILTAKADRCSGISVSWRKLVLQSMFRRERD</sequence>
<dbReference type="EMBL" id="CM031809">
    <property type="protein sequence ID" value="KAG6666469.1"/>
    <property type="molecule type" value="Genomic_DNA"/>
</dbReference>
<evidence type="ECO:0000256" key="6">
    <source>
        <dbReference type="SAM" id="Phobius"/>
    </source>
</evidence>
<dbReference type="InterPro" id="IPR007749">
    <property type="entry name" value="DUF677"/>
</dbReference>
<dbReference type="Proteomes" id="UP000811609">
    <property type="component" value="Chromosome 1"/>
</dbReference>